<keyword evidence="4" id="KW-1185">Reference proteome</keyword>
<organism evidence="3 4">
    <name type="scientific">Megasphaera lornae</name>
    <dbReference type="NCBI Taxonomy" id="1000568"/>
    <lineage>
        <taxon>Bacteria</taxon>
        <taxon>Bacillati</taxon>
        <taxon>Bacillota</taxon>
        <taxon>Negativicutes</taxon>
        <taxon>Veillonellales</taxon>
        <taxon>Veillonellaceae</taxon>
        <taxon>Megasphaera</taxon>
    </lineage>
</organism>
<dbReference type="PROSITE" id="PS51257">
    <property type="entry name" value="PROKAR_LIPOPROTEIN"/>
    <property type="match status" value="1"/>
</dbReference>
<accession>A0ABN0D097</accession>
<name>A0ABN0D097_9FIRM</name>
<reference evidence="3 4" key="1">
    <citation type="submission" date="2011-04" db="EMBL/GenBank/DDBJ databases">
        <authorList>
            <person name="Harkins D.M."/>
            <person name="Madupu R."/>
            <person name="Durkin A.S."/>
            <person name="Torralba M."/>
            <person name="Methe B."/>
            <person name="Sutton G.G."/>
            <person name="Nelson K.E."/>
        </authorList>
    </citation>
    <scope>NUCLEOTIDE SEQUENCE [LARGE SCALE GENOMIC DNA]</scope>
    <source>
        <strain evidence="3 4">UPII 199-6</strain>
    </source>
</reference>
<gene>
    <name evidence="3" type="ORF">HMPREF1039_1293</name>
</gene>
<comment type="caution">
    <text evidence="3">The sequence shown here is derived from an EMBL/GenBank/DDBJ whole genome shotgun (WGS) entry which is preliminary data.</text>
</comment>
<sequence>MQLKKWLSLIGVVAVVIGLAGCSKNMDVKVETVSFSQAPVTLTLEGSVSSLTVVNVIPKLSGKIVTTPLVKGQEVQAGEVVAKVDDSIYRRQVQTARYATSAVAAPVTPKVDPAEQAKLANWYNLGAISRVEYDRLMRQAAVAAVPVTAGTGTAALSSSVEAAQAMLANAVIVSPIAGRITAVADNPSLAIAGKVLATIQQISPLVVSVTVPENYIKTLGDAWHKGGLHIDIMNPSGKTEPGRLTYLTTVKDPSTGTFVAKITFTNADKSFSPGELCYVRLSTERQAPQLTVAKKAVQTKDSGDFVYIVNDKGIVDTRAVLTGDTVAGRVVILDGLQAGERVVSDPPASLQIGMKVKTR</sequence>
<dbReference type="Pfam" id="PF25967">
    <property type="entry name" value="RND-MFP_C"/>
    <property type="match status" value="1"/>
</dbReference>
<evidence type="ECO:0000256" key="1">
    <source>
        <dbReference type="ARBA" id="ARBA00009477"/>
    </source>
</evidence>
<feature type="domain" description="Multidrug resistance protein MdtA-like C-terminal permuted SH3" evidence="2">
    <location>
        <begin position="291"/>
        <end position="344"/>
    </location>
</feature>
<dbReference type="PANTHER" id="PTHR30469">
    <property type="entry name" value="MULTIDRUG RESISTANCE PROTEIN MDTA"/>
    <property type="match status" value="1"/>
</dbReference>
<dbReference type="Gene3D" id="2.40.420.20">
    <property type="match status" value="1"/>
</dbReference>
<evidence type="ECO:0000313" key="3">
    <source>
        <dbReference type="EMBL" id="EGL40473.1"/>
    </source>
</evidence>
<dbReference type="InterPro" id="IPR006143">
    <property type="entry name" value="RND_pump_MFP"/>
</dbReference>
<dbReference type="EMBL" id="AFIJ01000026">
    <property type="protein sequence ID" value="EGL40473.1"/>
    <property type="molecule type" value="Genomic_DNA"/>
</dbReference>
<evidence type="ECO:0000259" key="2">
    <source>
        <dbReference type="Pfam" id="PF25967"/>
    </source>
</evidence>
<dbReference type="Gene3D" id="1.10.287.470">
    <property type="entry name" value="Helix hairpin bin"/>
    <property type="match status" value="1"/>
</dbReference>
<proteinExistence type="inferred from homology"/>
<evidence type="ECO:0000313" key="4">
    <source>
        <dbReference type="Proteomes" id="UP000004018"/>
    </source>
</evidence>
<dbReference type="SUPFAM" id="SSF111369">
    <property type="entry name" value="HlyD-like secretion proteins"/>
    <property type="match status" value="1"/>
</dbReference>
<protein>
    <submittedName>
        <fullName evidence="3">Efflux transporter, RND family, MFP subunit</fullName>
    </submittedName>
</protein>
<dbReference type="Proteomes" id="UP000004018">
    <property type="component" value="Unassembled WGS sequence"/>
</dbReference>
<dbReference type="Gene3D" id="2.40.30.170">
    <property type="match status" value="1"/>
</dbReference>
<dbReference type="InterPro" id="IPR058627">
    <property type="entry name" value="MdtA-like_C"/>
</dbReference>
<comment type="similarity">
    <text evidence="1">Belongs to the membrane fusion protein (MFP) (TC 8.A.1) family.</text>
</comment>
<dbReference type="PANTHER" id="PTHR30469:SF36">
    <property type="entry name" value="BLL3903 PROTEIN"/>
    <property type="match status" value="1"/>
</dbReference>
<dbReference type="RefSeq" id="WP_007391057.1">
    <property type="nucleotide sequence ID" value="NZ_AFIJ01000026.1"/>
</dbReference>
<dbReference type="NCBIfam" id="TIGR01730">
    <property type="entry name" value="RND_mfp"/>
    <property type="match status" value="1"/>
</dbReference>
<dbReference type="Gene3D" id="2.40.50.100">
    <property type="match status" value="1"/>
</dbReference>